<dbReference type="RefSeq" id="WP_281734531.1">
    <property type="nucleotide sequence ID" value="NZ_JAKETQ010000001.1"/>
</dbReference>
<protein>
    <submittedName>
        <fullName evidence="3">Arylamine N-acetyltransferase</fullName>
    </submittedName>
</protein>
<dbReference type="EMBL" id="JALAZD010000001">
    <property type="protein sequence ID" value="MCI0125228.1"/>
    <property type="molecule type" value="Genomic_DNA"/>
</dbReference>
<dbReference type="Proteomes" id="UP001156140">
    <property type="component" value="Unassembled WGS sequence"/>
</dbReference>
<evidence type="ECO:0000313" key="4">
    <source>
        <dbReference type="Proteomes" id="UP001156140"/>
    </source>
</evidence>
<dbReference type="GO" id="GO:0016407">
    <property type="term" value="F:acetyltransferase activity"/>
    <property type="evidence" value="ECO:0007669"/>
    <property type="project" value="InterPro"/>
</dbReference>
<name>A0AA41QIT0_9HYPH</name>
<dbReference type="SUPFAM" id="SSF54001">
    <property type="entry name" value="Cysteine proteinases"/>
    <property type="match status" value="1"/>
</dbReference>
<dbReference type="PRINTS" id="PR01543">
    <property type="entry name" value="ANATRNSFRASE"/>
</dbReference>
<dbReference type="InterPro" id="IPR001447">
    <property type="entry name" value="Arylamine_N-AcTrfase"/>
</dbReference>
<dbReference type="Gene3D" id="3.30.2140.10">
    <property type="entry name" value="Arylamine N-acetyltransferase"/>
    <property type="match status" value="1"/>
</dbReference>
<accession>A0AA41QIT0</accession>
<dbReference type="AlphaFoldDB" id="A0AA41QIT0"/>
<evidence type="ECO:0000313" key="3">
    <source>
        <dbReference type="EMBL" id="MCI0125228.1"/>
    </source>
</evidence>
<reference evidence="3" key="1">
    <citation type="submission" date="2022-03" db="EMBL/GenBank/DDBJ databases">
        <title>The complete genome sequence of a Methyloterrigena soli.</title>
        <authorList>
            <person name="Zi Z."/>
        </authorList>
    </citation>
    <scope>NUCLEOTIDE SEQUENCE</scope>
    <source>
        <strain evidence="3">M48</strain>
    </source>
</reference>
<dbReference type="PANTHER" id="PTHR11786">
    <property type="entry name" value="N-HYDROXYARYLAMINE O-ACETYLTRANSFERASE"/>
    <property type="match status" value="1"/>
</dbReference>
<organism evidence="3 4">
    <name type="scientific">Paradevosia shaoguanensis</name>
    <dbReference type="NCBI Taxonomy" id="1335043"/>
    <lineage>
        <taxon>Bacteria</taxon>
        <taxon>Pseudomonadati</taxon>
        <taxon>Pseudomonadota</taxon>
        <taxon>Alphaproteobacteria</taxon>
        <taxon>Hyphomicrobiales</taxon>
        <taxon>Devosiaceae</taxon>
        <taxon>Paradevosia</taxon>
    </lineage>
</organism>
<comment type="caution">
    <text evidence="3">The sequence shown here is derived from an EMBL/GenBank/DDBJ whole genome shotgun (WGS) entry which is preliminary data.</text>
</comment>
<dbReference type="InterPro" id="IPR038765">
    <property type="entry name" value="Papain-like_cys_pep_sf"/>
</dbReference>
<dbReference type="PANTHER" id="PTHR11786:SF0">
    <property type="entry name" value="ARYLAMINE N-ACETYLTRANSFERASE 4-RELATED"/>
    <property type="match status" value="1"/>
</dbReference>
<evidence type="ECO:0000256" key="2">
    <source>
        <dbReference type="RuleBase" id="RU003452"/>
    </source>
</evidence>
<sequence length="277" mass="31331">MSEQVHLTAYFERIGFSGSIAPTLATLEALHALHPASIPFENLNPLLGLPVELDQASLEQKLIHDRRGGYCYEHNMMFMRVLRELDFKVTGYAARVLWNHAEGEERPLSHMVLGVEAGGALYLADVGFGSMTLTAPLRLRAGIEQETPFARYRLVGESPSYRLEAEVQGEWKAVYAFDLVERTYEDFVALNAATYPNFANMLAAARTDRDFRYSLRDFRFSTYPREGGELERRFLTSVPEVREVLSETFGINLPPAELLDPAIERLLAERPPEQQST</sequence>
<dbReference type="Gene3D" id="2.40.128.150">
    <property type="entry name" value="Cysteine proteinases"/>
    <property type="match status" value="1"/>
</dbReference>
<gene>
    <name evidence="3" type="ORF">ML536_00155</name>
</gene>
<keyword evidence="4" id="KW-1185">Reference proteome</keyword>
<dbReference type="Pfam" id="PF00797">
    <property type="entry name" value="Acetyltransf_2"/>
    <property type="match status" value="1"/>
</dbReference>
<proteinExistence type="inferred from homology"/>
<evidence type="ECO:0000256" key="1">
    <source>
        <dbReference type="ARBA" id="ARBA00006547"/>
    </source>
</evidence>
<comment type="similarity">
    <text evidence="1 2">Belongs to the arylamine N-acetyltransferase family.</text>
</comment>